<evidence type="ECO:0000313" key="11">
    <source>
        <dbReference type="Proteomes" id="UP000667802"/>
    </source>
</evidence>
<dbReference type="RefSeq" id="WP_208342396.1">
    <property type="nucleotide sequence ID" value="NZ_CAWQFN010000136.1"/>
</dbReference>
<feature type="domain" description="NlpC/P60" evidence="8">
    <location>
        <begin position="138"/>
        <end position="251"/>
    </location>
</feature>
<evidence type="ECO:0000313" key="10">
    <source>
        <dbReference type="EMBL" id="MDR9900696.1"/>
    </source>
</evidence>
<dbReference type="SUPFAM" id="SSF54001">
    <property type="entry name" value="Cysteine proteinases"/>
    <property type="match status" value="1"/>
</dbReference>
<feature type="domain" description="JAB" evidence="9">
    <location>
        <begin position="6"/>
        <end position="95"/>
    </location>
</feature>
<keyword evidence="6" id="KW-0862">Zinc</keyword>
<keyword evidence="11" id="KW-1185">Reference proteome</keyword>
<dbReference type="Proteomes" id="UP000667802">
    <property type="component" value="Unassembled WGS sequence"/>
</dbReference>
<protein>
    <submittedName>
        <fullName evidence="10">Mov34/MPN/PAD-1 family protein</fullName>
    </submittedName>
</protein>
<keyword evidence="2" id="KW-0645">Protease</keyword>
<organism evidence="10 11">
    <name type="scientific">Aetokthonos hydrillicola Thurmond2011</name>
    <dbReference type="NCBI Taxonomy" id="2712845"/>
    <lineage>
        <taxon>Bacteria</taxon>
        <taxon>Bacillati</taxon>
        <taxon>Cyanobacteriota</taxon>
        <taxon>Cyanophyceae</taxon>
        <taxon>Nostocales</taxon>
        <taxon>Hapalosiphonaceae</taxon>
        <taxon>Aetokthonos</taxon>
    </lineage>
</organism>
<keyword evidence="7" id="KW-0482">Metalloprotease</keyword>
<dbReference type="GO" id="GO:0008270">
    <property type="term" value="F:zinc ion binding"/>
    <property type="evidence" value="ECO:0007669"/>
    <property type="project" value="TreeGrafter"/>
</dbReference>
<keyword evidence="5" id="KW-0788">Thiol protease</keyword>
<dbReference type="PANTHER" id="PTHR34858">
    <property type="entry name" value="CYSO-CYSTEINE PEPTIDASE"/>
    <property type="match status" value="1"/>
</dbReference>
<dbReference type="SUPFAM" id="SSF102712">
    <property type="entry name" value="JAB1/MPN domain"/>
    <property type="match status" value="1"/>
</dbReference>
<proteinExistence type="inferred from homology"/>
<evidence type="ECO:0000259" key="9">
    <source>
        <dbReference type="Pfam" id="PF14464"/>
    </source>
</evidence>
<dbReference type="EMBL" id="JAALHA020000038">
    <property type="protein sequence ID" value="MDR9900696.1"/>
    <property type="molecule type" value="Genomic_DNA"/>
</dbReference>
<dbReference type="PANTHER" id="PTHR34858:SF1">
    <property type="entry name" value="CYSO-CYSTEINE PEPTIDASE"/>
    <property type="match status" value="1"/>
</dbReference>
<dbReference type="Pfam" id="PF00877">
    <property type="entry name" value="NLPC_P60"/>
    <property type="match status" value="1"/>
</dbReference>
<evidence type="ECO:0000256" key="1">
    <source>
        <dbReference type="ARBA" id="ARBA00007074"/>
    </source>
</evidence>
<name>A0AAP5MA12_9CYAN</name>
<evidence type="ECO:0000256" key="7">
    <source>
        <dbReference type="ARBA" id="ARBA00023049"/>
    </source>
</evidence>
<accession>A0AAP5MA12</accession>
<dbReference type="Pfam" id="PF14464">
    <property type="entry name" value="Prok-JAB"/>
    <property type="match status" value="1"/>
</dbReference>
<evidence type="ECO:0000259" key="8">
    <source>
        <dbReference type="Pfam" id="PF00877"/>
    </source>
</evidence>
<gene>
    <name evidence="10" type="ORF">G7B40_040120</name>
</gene>
<comment type="similarity">
    <text evidence="1">Belongs to the peptidase C40 family.</text>
</comment>
<dbReference type="AlphaFoldDB" id="A0AAP5MA12"/>
<dbReference type="InterPro" id="IPR000064">
    <property type="entry name" value="NLP_P60_dom"/>
</dbReference>
<dbReference type="InterPro" id="IPR028090">
    <property type="entry name" value="JAB_dom_prok"/>
</dbReference>
<comment type="caution">
    <text evidence="10">The sequence shown here is derived from an EMBL/GenBank/DDBJ whole genome shotgun (WGS) entry which is preliminary data.</text>
</comment>
<dbReference type="InterPro" id="IPR051929">
    <property type="entry name" value="VirAsm_ModProt"/>
</dbReference>
<dbReference type="GO" id="GO:0008235">
    <property type="term" value="F:metalloexopeptidase activity"/>
    <property type="evidence" value="ECO:0007669"/>
    <property type="project" value="TreeGrafter"/>
</dbReference>
<dbReference type="GO" id="GO:0008234">
    <property type="term" value="F:cysteine-type peptidase activity"/>
    <property type="evidence" value="ECO:0007669"/>
    <property type="project" value="UniProtKB-KW"/>
</dbReference>
<dbReference type="Gene3D" id="3.40.140.10">
    <property type="entry name" value="Cytidine Deaminase, domain 2"/>
    <property type="match status" value="1"/>
</dbReference>
<dbReference type="GO" id="GO:0006508">
    <property type="term" value="P:proteolysis"/>
    <property type="evidence" value="ECO:0007669"/>
    <property type="project" value="UniProtKB-KW"/>
</dbReference>
<keyword evidence="4" id="KW-0378">Hydrolase</keyword>
<evidence type="ECO:0000256" key="3">
    <source>
        <dbReference type="ARBA" id="ARBA00022723"/>
    </source>
</evidence>
<evidence type="ECO:0000256" key="4">
    <source>
        <dbReference type="ARBA" id="ARBA00022801"/>
    </source>
</evidence>
<keyword evidence="3" id="KW-0479">Metal-binding</keyword>
<dbReference type="Gene3D" id="3.90.1720.10">
    <property type="entry name" value="endopeptidase domain like (from Nostoc punctiforme)"/>
    <property type="match status" value="1"/>
</dbReference>
<sequence>MLTDQIKQKIIAHSRNQSELEICGLICEDGEIVPCDNIAQNPQEAFEISTDYFEEINALCRVVAIYHSHWQDSQPAILSSTDIANSKASKLPYLLYHTAFGQWDYYDPNDLYPYPLIPNPHSPKTLEYYLGWRFEYNRSDCYTLFRSYYKGMLDIELPDFPRGDIEETTSPDWDMFGSNFESCGFRKLDLGEPLQANDVILMCIVGDRTHHCAILLDPSTGKALHNLGEGRLSEVFMYGGYWVERTRAVIRYSRLEHNSQFPYTNFKALTDV</sequence>
<evidence type="ECO:0000256" key="5">
    <source>
        <dbReference type="ARBA" id="ARBA00022807"/>
    </source>
</evidence>
<reference evidence="11" key="1">
    <citation type="journal article" date="2021" name="Science">
        <title>Hunting the eagle killer: A cyanobacterial neurotoxin causes vacuolar myelinopathy.</title>
        <authorList>
            <person name="Breinlinger S."/>
            <person name="Phillips T.J."/>
            <person name="Haram B.N."/>
            <person name="Mares J."/>
            <person name="Martinez Yerena J.A."/>
            <person name="Hrouzek P."/>
            <person name="Sobotka R."/>
            <person name="Henderson W.M."/>
            <person name="Schmieder P."/>
            <person name="Williams S.M."/>
            <person name="Lauderdale J.D."/>
            <person name="Wilde H.D."/>
            <person name="Gerrin W."/>
            <person name="Kust A."/>
            <person name="Washington J.W."/>
            <person name="Wagner C."/>
            <person name="Geier B."/>
            <person name="Liebeke M."/>
            <person name="Enke H."/>
            <person name="Niedermeyer T.H.J."/>
            <person name="Wilde S.B."/>
        </authorList>
    </citation>
    <scope>NUCLEOTIDE SEQUENCE [LARGE SCALE GENOMIC DNA]</scope>
    <source>
        <strain evidence="11">Thurmond2011</strain>
    </source>
</reference>
<evidence type="ECO:0000256" key="6">
    <source>
        <dbReference type="ARBA" id="ARBA00022833"/>
    </source>
</evidence>
<evidence type="ECO:0000256" key="2">
    <source>
        <dbReference type="ARBA" id="ARBA00022670"/>
    </source>
</evidence>
<dbReference type="InterPro" id="IPR038765">
    <property type="entry name" value="Papain-like_cys_pep_sf"/>
</dbReference>